<evidence type="ECO:0000313" key="3">
    <source>
        <dbReference type="EnsemblFungi" id="MAPG_04867T0"/>
    </source>
</evidence>
<feature type="compositionally biased region" description="Basic and acidic residues" evidence="1">
    <location>
        <begin position="752"/>
        <end position="772"/>
    </location>
</feature>
<evidence type="ECO:0000313" key="2">
    <source>
        <dbReference type="EMBL" id="KLU85847.1"/>
    </source>
</evidence>
<feature type="compositionally biased region" description="Gly residues" evidence="1">
    <location>
        <begin position="57"/>
        <end position="70"/>
    </location>
</feature>
<reference evidence="4" key="1">
    <citation type="submission" date="2010-05" db="EMBL/GenBank/DDBJ databases">
        <title>The genome sequence of Magnaporthe poae strain ATCC 64411.</title>
        <authorList>
            <person name="Ma L.-J."/>
            <person name="Dead R."/>
            <person name="Young S."/>
            <person name="Zeng Q."/>
            <person name="Koehrsen M."/>
            <person name="Alvarado L."/>
            <person name="Berlin A."/>
            <person name="Chapman S.B."/>
            <person name="Chen Z."/>
            <person name="Freedman E."/>
            <person name="Gellesch M."/>
            <person name="Goldberg J."/>
            <person name="Griggs A."/>
            <person name="Gujja S."/>
            <person name="Heilman E.R."/>
            <person name="Heiman D."/>
            <person name="Hepburn T."/>
            <person name="Howarth C."/>
            <person name="Jen D."/>
            <person name="Larson L."/>
            <person name="Mehta T."/>
            <person name="Neiman D."/>
            <person name="Pearson M."/>
            <person name="Roberts A."/>
            <person name="Saif S."/>
            <person name="Shea T."/>
            <person name="Shenoy N."/>
            <person name="Sisk P."/>
            <person name="Stolte C."/>
            <person name="Sykes S."/>
            <person name="Walk T."/>
            <person name="White J."/>
            <person name="Yandava C."/>
            <person name="Haas B."/>
            <person name="Nusbaum C."/>
            <person name="Birren B."/>
        </authorList>
    </citation>
    <scope>NUCLEOTIDE SEQUENCE [LARGE SCALE GENOMIC DNA]</scope>
    <source>
        <strain evidence="4">ATCC 64411 / 73-15</strain>
    </source>
</reference>
<feature type="compositionally biased region" description="Polar residues" evidence="1">
    <location>
        <begin position="133"/>
        <end position="143"/>
    </location>
</feature>
<feature type="compositionally biased region" description="Low complexity" evidence="1">
    <location>
        <begin position="71"/>
        <end position="80"/>
    </location>
</feature>
<sequence length="829" mass="91099">MRGTASQQIWGPWGRGNEGRGGFHAIAGRRSQHNTNAWGGHGPVRPMHGYNISSGARGRGAFGSRGGRGGTAVASAATRVQQGRLQEMDVGSPARPEAGSSAWPEDEMEDSFGPPEDDGPETHGASETAPPVASQTGTATAGQSGDICDLGGLHPTRHVPGEPIQEETCMTPVGGLTASYDHCDDIGNVYEPIRTGKHPKELRRANAQIRSTLMSTAMSAAWIEVALDGELPLRMLAPSQNVALLRIVHHFATSARPQRNTPPAKQTIKWQQRRGQPQVRGGAGWRLRNALPQILTAAAIQLARVLQPRDPQAPQASASLNDARCLTGASSTPLPAVASTCHRFTTSKNTSFTATQPTMSPSEYDLRSQRQLTALNIKAELRSNWPDVQFAGAGCNAALVVLRHLLSFLPVSHFDVTREMEERAPLLALAWIRHRDLPEEVLGAVARQVEALPHSFLDMMESEEMQSLFWAHPELGSLDKPETWHMDASKTKRLEVTKPSALELGGAGLLHMGSQDARDVGKCIEQRCALQQSGEGWRLQFFNTPLFIRLRYSPGDTHGSGYDTLSGFRVTPRSPNEERRVVVAHPPVRYRLVASVRLGMSDTCSDAVRIYKFHGKPVRPPFSVSQIAQGGIEYVDDSWALGRADYDYMVFYVRCDEDFPWPSPYPEVPPVQRLNLLREELRKDFWKMADEMAAPPADPITLLPPRRSSRAMRAPTGPRAMTSIRQATSRAQAGPDHPVSIPTQPRAMAARQEMDGRSGGKRKREAEPDTRPRISHRGFIMPEEGPPPKRHRAEETQSRHHRVGDGYGSGDRGGPSYEDPRRVIVKEEE</sequence>
<reference evidence="2" key="3">
    <citation type="submission" date="2011-03" db="EMBL/GenBank/DDBJ databases">
        <title>Annotation of Magnaporthe poae ATCC 64411.</title>
        <authorList>
            <person name="Ma L.-J."/>
            <person name="Dead R."/>
            <person name="Young S.K."/>
            <person name="Zeng Q."/>
            <person name="Gargeya S."/>
            <person name="Fitzgerald M."/>
            <person name="Haas B."/>
            <person name="Abouelleil A."/>
            <person name="Alvarado L."/>
            <person name="Arachchi H.M."/>
            <person name="Berlin A."/>
            <person name="Brown A."/>
            <person name="Chapman S.B."/>
            <person name="Chen Z."/>
            <person name="Dunbar C."/>
            <person name="Freedman E."/>
            <person name="Gearin G."/>
            <person name="Gellesch M."/>
            <person name="Goldberg J."/>
            <person name="Griggs A."/>
            <person name="Gujja S."/>
            <person name="Heiman D."/>
            <person name="Howarth C."/>
            <person name="Larson L."/>
            <person name="Lui A."/>
            <person name="MacDonald P.J.P."/>
            <person name="Mehta T."/>
            <person name="Montmayeur A."/>
            <person name="Murphy C."/>
            <person name="Neiman D."/>
            <person name="Pearson M."/>
            <person name="Priest M."/>
            <person name="Roberts A."/>
            <person name="Saif S."/>
            <person name="Shea T."/>
            <person name="Shenoy N."/>
            <person name="Sisk P."/>
            <person name="Stolte C."/>
            <person name="Sykes S."/>
            <person name="Yandava C."/>
            <person name="Wortman J."/>
            <person name="Nusbaum C."/>
            <person name="Birren B."/>
        </authorList>
    </citation>
    <scope>NUCLEOTIDE SEQUENCE</scope>
    <source>
        <strain evidence="2">ATCC 64411</strain>
    </source>
</reference>
<organism evidence="3 4">
    <name type="scientific">Magnaporthiopsis poae (strain ATCC 64411 / 73-15)</name>
    <name type="common">Kentucky bluegrass fungus</name>
    <name type="synonym">Magnaporthe poae</name>
    <dbReference type="NCBI Taxonomy" id="644358"/>
    <lineage>
        <taxon>Eukaryota</taxon>
        <taxon>Fungi</taxon>
        <taxon>Dikarya</taxon>
        <taxon>Ascomycota</taxon>
        <taxon>Pezizomycotina</taxon>
        <taxon>Sordariomycetes</taxon>
        <taxon>Sordariomycetidae</taxon>
        <taxon>Magnaporthales</taxon>
        <taxon>Magnaporthaceae</taxon>
        <taxon>Magnaporthiopsis</taxon>
    </lineage>
</organism>
<gene>
    <name evidence="2" type="ORF">MAPG_04867</name>
</gene>
<keyword evidence="4" id="KW-1185">Reference proteome</keyword>
<dbReference type="STRING" id="644358.A0A0C4DXW0"/>
<evidence type="ECO:0000256" key="1">
    <source>
        <dbReference type="SAM" id="MobiDB-lite"/>
    </source>
</evidence>
<protein>
    <submittedName>
        <fullName evidence="2 3">Uncharacterized protein</fullName>
    </submittedName>
</protein>
<feature type="compositionally biased region" description="Acidic residues" evidence="1">
    <location>
        <begin position="104"/>
        <end position="119"/>
    </location>
</feature>
<feature type="region of interest" description="Disordered" evidence="1">
    <location>
        <begin position="1"/>
        <end position="23"/>
    </location>
</feature>
<feature type="compositionally biased region" description="Gly residues" evidence="1">
    <location>
        <begin position="13"/>
        <end position="22"/>
    </location>
</feature>
<name>A0A0C4DXW0_MAGP6</name>
<dbReference type="VEuPathDB" id="FungiDB:MAPG_04867"/>
<dbReference type="OrthoDB" id="5103079at2759"/>
<dbReference type="AlphaFoldDB" id="A0A0C4DXW0"/>
<feature type="compositionally biased region" description="Basic and acidic residues" evidence="1">
    <location>
        <begin position="818"/>
        <end position="829"/>
    </location>
</feature>
<feature type="region of interest" description="Disordered" evidence="1">
    <location>
        <begin position="696"/>
        <end position="829"/>
    </location>
</feature>
<dbReference type="EnsemblFungi" id="MAPG_04867T0">
    <property type="protein sequence ID" value="MAPG_04867T0"/>
    <property type="gene ID" value="MAPG_04867"/>
</dbReference>
<reference evidence="3" key="4">
    <citation type="journal article" date="2015" name="G3 (Bethesda)">
        <title>Genome sequences of three phytopathogenic species of the Magnaporthaceae family of fungi.</title>
        <authorList>
            <person name="Okagaki L.H."/>
            <person name="Nunes C.C."/>
            <person name="Sailsbery J."/>
            <person name="Clay B."/>
            <person name="Brown D."/>
            <person name="John T."/>
            <person name="Oh Y."/>
            <person name="Young N."/>
            <person name="Fitzgerald M."/>
            <person name="Haas B.J."/>
            <person name="Zeng Q."/>
            <person name="Young S."/>
            <person name="Adiconis X."/>
            <person name="Fan L."/>
            <person name="Levin J.Z."/>
            <person name="Mitchell T.K."/>
            <person name="Okubara P.A."/>
            <person name="Farman M.L."/>
            <person name="Kohn L.M."/>
            <person name="Birren B."/>
            <person name="Ma L.-J."/>
            <person name="Dean R.A."/>
        </authorList>
    </citation>
    <scope>NUCLEOTIDE SEQUENCE</scope>
    <source>
        <strain evidence="3">ATCC 64411 / 73-15</strain>
    </source>
</reference>
<dbReference type="eggNOG" id="ENOG502RNAU">
    <property type="taxonomic scope" value="Eukaryota"/>
</dbReference>
<proteinExistence type="predicted"/>
<accession>A0A0C4DXW0</accession>
<feature type="region of interest" description="Disordered" evidence="1">
    <location>
        <begin position="55"/>
        <end position="163"/>
    </location>
</feature>
<reference evidence="2" key="2">
    <citation type="submission" date="2010-05" db="EMBL/GenBank/DDBJ databases">
        <title>The Genome Sequence of Magnaporthe poae strain ATCC 64411.</title>
        <authorList>
            <consortium name="The Broad Institute Genome Sequencing Platform"/>
            <consortium name="Broad Institute Genome Sequencing Center for Infectious Disease"/>
            <person name="Ma L.-J."/>
            <person name="Dead R."/>
            <person name="Young S."/>
            <person name="Zeng Q."/>
            <person name="Koehrsen M."/>
            <person name="Alvarado L."/>
            <person name="Berlin A."/>
            <person name="Chapman S.B."/>
            <person name="Chen Z."/>
            <person name="Freedman E."/>
            <person name="Gellesch M."/>
            <person name="Goldberg J."/>
            <person name="Griggs A."/>
            <person name="Gujja S."/>
            <person name="Heilman E.R."/>
            <person name="Heiman D."/>
            <person name="Hepburn T."/>
            <person name="Howarth C."/>
            <person name="Jen D."/>
            <person name="Larson L."/>
            <person name="Mehta T."/>
            <person name="Neiman D."/>
            <person name="Pearson M."/>
            <person name="Roberts A."/>
            <person name="Saif S."/>
            <person name="Shea T."/>
            <person name="Shenoy N."/>
            <person name="Sisk P."/>
            <person name="Stolte C."/>
            <person name="Sykes S."/>
            <person name="Walk T."/>
            <person name="White J."/>
            <person name="Yandava C."/>
            <person name="Haas B."/>
            <person name="Nusbaum C."/>
            <person name="Birren B."/>
        </authorList>
    </citation>
    <scope>NUCLEOTIDE SEQUENCE</scope>
    <source>
        <strain evidence="2">ATCC 64411</strain>
    </source>
</reference>
<dbReference type="EMBL" id="ADBL01001137">
    <property type="status" value="NOT_ANNOTATED_CDS"/>
    <property type="molecule type" value="Genomic_DNA"/>
</dbReference>
<reference evidence="3" key="5">
    <citation type="submission" date="2015-06" db="UniProtKB">
        <authorList>
            <consortium name="EnsemblFungi"/>
        </authorList>
    </citation>
    <scope>IDENTIFICATION</scope>
    <source>
        <strain evidence="3">ATCC 64411</strain>
    </source>
</reference>
<dbReference type="Proteomes" id="UP000011715">
    <property type="component" value="Unassembled WGS sequence"/>
</dbReference>
<dbReference type="EMBL" id="GL876969">
    <property type="protein sequence ID" value="KLU85847.1"/>
    <property type="molecule type" value="Genomic_DNA"/>
</dbReference>
<evidence type="ECO:0000313" key="4">
    <source>
        <dbReference type="Proteomes" id="UP000011715"/>
    </source>
</evidence>